<dbReference type="RefSeq" id="WP_047716504.1">
    <property type="nucleotide sequence ID" value="NZ_NEEW01000001.1"/>
</dbReference>
<evidence type="ECO:0000313" key="2">
    <source>
        <dbReference type="Proteomes" id="UP000229974"/>
    </source>
</evidence>
<dbReference type="Proteomes" id="UP000229974">
    <property type="component" value="Unassembled WGS sequence"/>
</dbReference>
<comment type="caution">
    <text evidence="1">The sequence shown here is derived from an EMBL/GenBank/DDBJ whole genome shotgun (WGS) entry which is preliminary data.</text>
</comment>
<keyword evidence="1" id="KW-0689">Ribosomal protein</keyword>
<name>A0A2J0Q4D9_9ENTR</name>
<dbReference type="EMBL" id="NEEW01000001">
    <property type="protein sequence ID" value="PJD89105.1"/>
    <property type="molecule type" value="Genomic_DNA"/>
</dbReference>
<dbReference type="GO" id="GO:0005840">
    <property type="term" value="C:ribosome"/>
    <property type="evidence" value="ECO:0007669"/>
    <property type="project" value="UniProtKB-KW"/>
</dbReference>
<reference evidence="1 2" key="1">
    <citation type="journal article" date="2017" name="J. Antimicrob. Chemother.">
        <title>Characterization of the population structure, drug resistance mechanisms and plasmids of the community-associated Enterobacter cloacae complex in China.</title>
        <authorList>
            <person name="Zhou K."/>
            <person name="Yu W."/>
            <person name="Cao X."/>
            <person name="Shen P."/>
            <person name="Lu H."/>
            <person name="Luo Q."/>
            <person name="Rossen J.W.A."/>
            <person name="Xiao Y."/>
        </authorList>
    </citation>
    <scope>NUCLEOTIDE SEQUENCE [LARGE SCALE GENOMIC DNA]</scope>
    <source>
        <strain evidence="1 2">ECC904</strain>
    </source>
</reference>
<protein>
    <submittedName>
        <fullName evidence="1">50S ribosomal protein L13</fullName>
    </submittedName>
</protein>
<gene>
    <name evidence="1" type="ORF">B9Q30_00895</name>
</gene>
<dbReference type="OrthoDB" id="6578869at2"/>
<evidence type="ECO:0000313" key="1">
    <source>
        <dbReference type="EMBL" id="PJD89105.1"/>
    </source>
</evidence>
<dbReference type="STRING" id="301102.BFV66_05685"/>
<sequence length="57" mass="6566">MKYKSVTEGKPKPLTRVWVETDTGRETTGYVKSDGDWHINCERIRATGAKVLRWKEG</sequence>
<dbReference type="AlphaFoldDB" id="A0A2J0Q4D9"/>
<accession>A0A2J0Q4D9</accession>
<keyword evidence="1" id="KW-0687">Ribonucleoprotein</keyword>
<proteinExistence type="predicted"/>
<organism evidence="1 2">
    <name type="scientific">Enterobacter hormaechei</name>
    <dbReference type="NCBI Taxonomy" id="158836"/>
    <lineage>
        <taxon>Bacteria</taxon>
        <taxon>Pseudomonadati</taxon>
        <taxon>Pseudomonadota</taxon>
        <taxon>Gammaproteobacteria</taxon>
        <taxon>Enterobacterales</taxon>
        <taxon>Enterobacteriaceae</taxon>
        <taxon>Enterobacter</taxon>
        <taxon>Enterobacter cloacae complex</taxon>
    </lineage>
</organism>